<keyword evidence="2" id="KW-1185">Reference proteome</keyword>
<reference evidence="1" key="1">
    <citation type="journal article" date="2022" name="bioRxiv">
        <title>Sequencing and chromosome-scale assembly of the giantPleurodeles waltlgenome.</title>
        <authorList>
            <person name="Brown T."/>
            <person name="Elewa A."/>
            <person name="Iarovenko S."/>
            <person name="Subramanian E."/>
            <person name="Araus A.J."/>
            <person name="Petzold A."/>
            <person name="Susuki M."/>
            <person name="Suzuki K.-i.T."/>
            <person name="Hayashi T."/>
            <person name="Toyoda A."/>
            <person name="Oliveira C."/>
            <person name="Osipova E."/>
            <person name="Leigh N.D."/>
            <person name="Simon A."/>
            <person name="Yun M.H."/>
        </authorList>
    </citation>
    <scope>NUCLEOTIDE SEQUENCE</scope>
    <source>
        <strain evidence="1">20211129_DDA</strain>
        <tissue evidence="1">Liver</tissue>
    </source>
</reference>
<proteinExistence type="predicted"/>
<dbReference type="EMBL" id="JANPWB010000013">
    <property type="protein sequence ID" value="KAJ1110064.1"/>
    <property type="molecule type" value="Genomic_DNA"/>
</dbReference>
<accession>A0AAV7N485</accession>
<protein>
    <submittedName>
        <fullName evidence="1">Uncharacterized protein</fullName>
    </submittedName>
</protein>
<evidence type="ECO:0000313" key="1">
    <source>
        <dbReference type="EMBL" id="KAJ1110064.1"/>
    </source>
</evidence>
<dbReference type="Proteomes" id="UP001066276">
    <property type="component" value="Chromosome 9"/>
</dbReference>
<dbReference type="AlphaFoldDB" id="A0AAV7N485"/>
<comment type="caution">
    <text evidence="1">The sequence shown here is derived from an EMBL/GenBank/DDBJ whole genome shotgun (WGS) entry which is preliminary data.</text>
</comment>
<gene>
    <name evidence="1" type="ORF">NDU88_007419</name>
</gene>
<name>A0AAV7N485_PLEWA</name>
<sequence>MAHVVAVRLLIVKYDFMVSAISSRNGRSHNKVGCKRQEKIGFAPCKRDVPDICSWRLRAAAHVSVRFMLGKEKKKKRHCSVRLVGRGPFYEGLQSLLHSRVRRIPPAAPMHMPLTTTLRPSHSMAHVVAVRLLIVKYDFMVSAISSRNGRSHNKRSSAVRGVTTGPKNSGDVGRLCGVPIESESVVQYSRLCCIRMFENLLTSFSA</sequence>
<organism evidence="1 2">
    <name type="scientific">Pleurodeles waltl</name>
    <name type="common">Iberian ribbed newt</name>
    <dbReference type="NCBI Taxonomy" id="8319"/>
    <lineage>
        <taxon>Eukaryota</taxon>
        <taxon>Metazoa</taxon>
        <taxon>Chordata</taxon>
        <taxon>Craniata</taxon>
        <taxon>Vertebrata</taxon>
        <taxon>Euteleostomi</taxon>
        <taxon>Amphibia</taxon>
        <taxon>Batrachia</taxon>
        <taxon>Caudata</taxon>
        <taxon>Salamandroidea</taxon>
        <taxon>Salamandridae</taxon>
        <taxon>Pleurodelinae</taxon>
        <taxon>Pleurodeles</taxon>
    </lineage>
</organism>
<evidence type="ECO:0000313" key="2">
    <source>
        <dbReference type="Proteomes" id="UP001066276"/>
    </source>
</evidence>